<protein>
    <submittedName>
        <fullName evidence="1">Uncharacterized protein</fullName>
    </submittedName>
</protein>
<evidence type="ECO:0000313" key="1">
    <source>
        <dbReference type="EMBL" id="MBB5180000.1"/>
    </source>
</evidence>
<organism evidence="1 2">
    <name type="scientific">Planococcus koreensis</name>
    <dbReference type="NCBI Taxonomy" id="112331"/>
    <lineage>
        <taxon>Bacteria</taxon>
        <taxon>Bacillati</taxon>
        <taxon>Bacillota</taxon>
        <taxon>Bacilli</taxon>
        <taxon>Bacillales</taxon>
        <taxon>Caryophanaceae</taxon>
        <taxon>Planococcus</taxon>
    </lineage>
</organism>
<dbReference type="InterPro" id="IPR046038">
    <property type="entry name" value="DUF5996"/>
</dbReference>
<name>A0A7W8CQX4_9BACL</name>
<accession>A0A7W8CQX4</accession>
<proteinExistence type="predicted"/>
<gene>
    <name evidence="1" type="ORF">HNQ44_001424</name>
</gene>
<sequence length="305" mass="34769">MELDIIKHSEWKDTKFTLHLISQILGKIKLETAQQEPQWAHVTLAVTPEGFSTGLLFHSDTPFQLDLDIINSRIQINVDGDSQSVPLQPSKSIKAYFDEIFQALNSRGIMLSINPKPQEMAYTNRLNEDDAPLTFKQADAVRGLKLFHYALREQLKFVGPLRCRKVKPALFWGTFDVSLLVLHGIPEAFPLDKVIEKAAFDEHMLEYGFWLGDDNVDEPTFFVLPYPFLYKELDTSSLQPAEAYYDPAKSEFFLDLETAARSADPSGTIQAFFQTTFDILIQELDWQGCAYYFTPLDMPKQGIAD</sequence>
<dbReference type="AlphaFoldDB" id="A0A7W8CQX4"/>
<dbReference type="OrthoDB" id="9800945at2"/>
<evidence type="ECO:0000313" key="2">
    <source>
        <dbReference type="Proteomes" id="UP000525923"/>
    </source>
</evidence>
<dbReference type="Proteomes" id="UP000525923">
    <property type="component" value="Unassembled WGS sequence"/>
</dbReference>
<keyword evidence="2" id="KW-1185">Reference proteome</keyword>
<dbReference type="RefSeq" id="WP_135504383.1">
    <property type="nucleotide sequence ID" value="NZ_JACHHE010000003.1"/>
</dbReference>
<comment type="caution">
    <text evidence="1">The sequence shown here is derived from an EMBL/GenBank/DDBJ whole genome shotgun (WGS) entry which is preliminary data.</text>
</comment>
<dbReference type="Pfam" id="PF19459">
    <property type="entry name" value="DUF5996"/>
    <property type="match status" value="1"/>
</dbReference>
<reference evidence="1 2" key="1">
    <citation type="submission" date="2020-08" db="EMBL/GenBank/DDBJ databases">
        <title>Genomic Encyclopedia of Type Strains, Phase IV (KMG-IV): sequencing the most valuable type-strain genomes for metagenomic binning, comparative biology and taxonomic classification.</title>
        <authorList>
            <person name="Goeker M."/>
        </authorList>
    </citation>
    <scope>NUCLEOTIDE SEQUENCE [LARGE SCALE GENOMIC DNA]</scope>
    <source>
        <strain evidence="1 2">DSM 15895</strain>
    </source>
</reference>
<dbReference type="EMBL" id="JACHHE010000003">
    <property type="protein sequence ID" value="MBB5180000.1"/>
    <property type="molecule type" value="Genomic_DNA"/>
</dbReference>